<sequence>MTETPNDTYIDLSGLGLTTSYLLPSGSPMPAAVHGVNLALPKPLWVSIGAGGPEYLDAALLFGLRQGGRLVLGGAVTGAPVVAAVRQIALERIAATLQQNLAQQTPPSTSTSSTDEVDVEEKPSGRGRWEDSDEEATAAPPPRQQPVRQTPAARPPQQQAPRGPTAQEIGARMAPGQRFVTPRGRACHFSERGDSAVRHFGEYLASRKEQTAVFFSNVRRYSPLEYWETLLAMCDTAIDLHAMGAARDGQNCVVMDADGRPWTIGIVQAEREYRLTHAHFENYQNS</sequence>
<feature type="compositionally biased region" description="Basic and acidic residues" evidence="1">
    <location>
        <begin position="120"/>
        <end position="130"/>
    </location>
</feature>
<evidence type="ECO:0000313" key="3">
    <source>
        <dbReference type="Proteomes" id="UP001500668"/>
    </source>
</evidence>
<accession>A0ABN1FP22</accession>
<dbReference type="EMBL" id="BAAACA010000014">
    <property type="protein sequence ID" value="GAA0594868.1"/>
    <property type="molecule type" value="Genomic_DNA"/>
</dbReference>
<gene>
    <name evidence="2" type="ORF">GCM10010394_25360</name>
</gene>
<protein>
    <submittedName>
        <fullName evidence="2">Uncharacterized protein</fullName>
    </submittedName>
</protein>
<reference evidence="2 3" key="1">
    <citation type="journal article" date="2019" name="Int. J. Syst. Evol. Microbiol.">
        <title>The Global Catalogue of Microorganisms (GCM) 10K type strain sequencing project: providing services to taxonomists for standard genome sequencing and annotation.</title>
        <authorList>
            <consortium name="The Broad Institute Genomics Platform"/>
            <consortium name="The Broad Institute Genome Sequencing Center for Infectious Disease"/>
            <person name="Wu L."/>
            <person name="Ma J."/>
        </authorList>
    </citation>
    <scope>NUCLEOTIDE SEQUENCE [LARGE SCALE GENOMIC DNA]</scope>
    <source>
        <strain evidence="2 3">JCM 5067</strain>
    </source>
</reference>
<feature type="compositionally biased region" description="Low complexity" evidence="1">
    <location>
        <begin position="101"/>
        <end position="114"/>
    </location>
</feature>
<dbReference type="RefSeq" id="WP_344073563.1">
    <property type="nucleotide sequence ID" value="NZ_BAAACA010000014.1"/>
</dbReference>
<proteinExistence type="predicted"/>
<comment type="caution">
    <text evidence="2">The sequence shown here is derived from an EMBL/GenBank/DDBJ whole genome shotgun (WGS) entry which is preliminary data.</text>
</comment>
<feature type="region of interest" description="Disordered" evidence="1">
    <location>
        <begin position="101"/>
        <end position="177"/>
    </location>
</feature>
<organism evidence="2 3">
    <name type="scientific">Streptomyces crystallinus</name>
    <dbReference type="NCBI Taxonomy" id="68191"/>
    <lineage>
        <taxon>Bacteria</taxon>
        <taxon>Bacillati</taxon>
        <taxon>Actinomycetota</taxon>
        <taxon>Actinomycetes</taxon>
        <taxon>Kitasatosporales</taxon>
        <taxon>Streptomycetaceae</taxon>
        <taxon>Streptomyces</taxon>
    </lineage>
</organism>
<evidence type="ECO:0000256" key="1">
    <source>
        <dbReference type="SAM" id="MobiDB-lite"/>
    </source>
</evidence>
<dbReference type="Proteomes" id="UP001500668">
    <property type="component" value="Unassembled WGS sequence"/>
</dbReference>
<keyword evidence="3" id="KW-1185">Reference proteome</keyword>
<evidence type="ECO:0000313" key="2">
    <source>
        <dbReference type="EMBL" id="GAA0594868.1"/>
    </source>
</evidence>
<feature type="compositionally biased region" description="Low complexity" evidence="1">
    <location>
        <begin position="145"/>
        <end position="167"/>
    </location>
</feature>
<name>A0ABN1FP22_9ACTN</name>